<dbReference type="InterPro" id="IPR014030">
    <property type="entry name" value="Ketoacyl_synth_N"/>
</dbReference>
<dbReference type="InterPro" id="IPR016039">
    <property type="entry name" value="Thiolase-like"/>
</dbReference>
<dbReference type="CDD" id="cd00834">
    <property type="entry name" value="KAS_I_II"/>
    <property type="match status" value="1"/>
</dbReference>
<feature type="domain" description="Ketosynthase family 3 (KS3)" evidence="5">
    <location>
        <begin position="1"/>
        <end position="390"/>
    </location>
</feature>
<dbReference type="SUPFAM" id="SSF53901">
    <property type="entry name" value="Thiolase-like"/>
    <property type="match status" value="2"/>
</dbReference>
<dbReference type="UniPathway" id="UPA00094"/>
<dbReference type="InterPro" id="IPR014031">
    <property type="entry name" value="Ketoacyl_synth_C"/>
</dbReference>
<comment type="pathway">
    <text evidence="1">Lipid metabolism; fatty acid biosynthesis.</text>
</comment>
<dbReference type="Pfam" id="PF02801">
    <property type="entry name" value="Ketoacyl-synt_C"/>
    <property type="match status" value="1"/>
</dbReference>
<dbReference type="PANTHER" id="PTHR11712:SF320">
    <property type="entry name" value="BETA-KETOACYL SYNTHASE"/>
    <property type="match status" value="1"/>
</dbReference>
<dbReference type="Pfam" id="PF00109">
    <property type="entry name" value="ketoacyl-synt"/>
    <property type="match status" value="1"/>
</dbReference>
<dbReference type="EC" id="2.3.1.179" evidence="6"/>
<name>A0A2Z2P000_9GAMM</name>
<reference evidence="6 7" key="1">
    <citation type="submission" date="2016-12" db="EMBL/GenBank/DDBJ databases">
        <authorList>
            <person name="Song W.-J."/>
            <person name="Kurnit D.M."/>
        </authorList>
    </citation>
    <scope>NUCLEOTIDE SEQUENCE [LARGE SCALE GENOMIC DNA]</scope>
    <source>
        <strain evidence="6 7">IMCC3135</strain>
    </source>
</reference>
<dbReference type="PROSITE" id="PS00606">
    <property type="entry name" value="KS3_1"/>
    <property type="match status" value="1"/>
</dbReference>
<evidence type="ECO:0000256" key="3">
    <source>
        <dbReference type="ARBA" id="ARBA00022679"/>
    </source>
</evidence>
<dbReference type="NCBIfam" id="NF006618">
    <property type="entry name" value="PRK09185.1"/>
    <property type="match status" value="1"/>
</dbReference>
<organism evidence="6 7">
    <name type="scientific">Granulosicoccus antarcticus IMCC3135</name>
    <dbReference type="NCBI Taxonomy" id="1192854"/>
    <lineage>
        <taxon>Bacteria</taxon>
        <taxon>Pseudomonadati</taxon>
        <taxon>Pseudomonadota</taxon>
        <taxon>Gammaproteobacteria</taxon>
        <taxon>Chromatiales</taxon>
        <taxon>Granulosicoccaceae</taxon>
        <taxon>Granulosicoccus</taxon>
    </lineage>
</organism>
<keyword evidence="7" id="KW-1185">Reference proteome</keyword>
<dbReference type="EMBL" id="CP018632">
    <property type="protein sequence ID" value="ASJ76859.1"/>
    <property type="molecule type" value="Genomic_DNA"/>
</dbReference>
<dbReference type="RefSeq" id="WP_088921573.1">
    <property type="nucleotide sequence ID" value="NZ_CP018632.1"/>
</dbReference>
<dbReference type="InterPro" id="IPR000794">
    <property type="entry name" value="Beta-ketoacyl_synthase"/>
</dbReference>
<dbReference type="GO" id="GO:0006633">
    <property type="term" value="P:fatty acid biosynthetic process"/>
    <property type="evidence" value="ECO:0007669"/>
    <property type="project" value="UniProtKB-UniPathway"/>
</dbReference>
<dbReference type="PROSITE" id="PS52004">
    <property type="entry name" value="KS3_2"/>
    <property type="match status" value="1"/>
</dbReference>
<comment type="similarity">
    <text evidence="2 4">Belongs to the thiolase-like superfamily. Beta-ketoacyl-ACP synthases family.</text>
</comment>
<dbReference type="Proteomes" id="UP000250079">
    <property type="component" value="Chromosome"/>
</dbReference>
<dbReference type="GO" id="GO:0004315">
    <property type="term" value="F:3-oxoacyl-[acyl-carrier-protein] synthase activity"/>
    <property type="evidence" value="ECO:0007669"/>
    <property type="project" value="UniProtKB-EC"/>
</dbReference>
<evidence type="ECO:0000256" key="2">
    <source>
        <dbReference type="ARBA" id="ARBA00008467"/>
    </source>
</evidence>
<evidence type="ECO:0000313" key="7">
    <source>
        <dbReference type="Proteomes" id="UP000250079"/>
    </source>
</evidence>
<dbReference type="InterPro" id="IPR020841">
    <property type="entry name" value="PKS_Beta-ketoAc_synthase_dom"/>
</dbReference>
<dbReference type="KEGG" id="gai:IMCC3135_34095"/>
<keyword evidence="6" id="KW-0012">Acyltransferase</keyword>
<dbReference type="PANTHER" id="PTHR11712">
    <property type="entry name" value="POLYKETIDE SYNTHASE-RELATED"/>
    <property type="match status" value="1"/>
</dbReference>
<protein>
    <submittedName>
        <fullName evidence="6">3-oxoacyl-[acyl-carrier-protein] synthase 2</fullName>
        <ecNumber evidence="6">2.3.1.179</ecNumber>
    </submittedName>
</protein>
<dbReference type="GO" id="GO:0005829">
    <property type="term" value="C:cytosol"/>
    <property type="evidence" value="ECO:0007669"/>
    <property type="project" value="TreeGrafter"/>
</dbReference>
<sequence length="392" mass="41663">MSVPAPSFCRLHPPAIVCPLGSELPQIRDALFSGRDGLQQSDRFTPDMPQMLGYVDSALPDITLWPVHERSRNNALLSLALDRLMPQIDQYRDSHPEARIAVVMGTSTSGIGEAEQAINQLDKNGDWPEEFHYSNQELGAPALFIKKRANLQGPAYTISTACTSSARALASAQRLLQANLCDAVITGGADSLCGLTIQGFRSLEAVSDSQCRPFGQDRNGINLGEAAVLFLMTAEPGGMQLLGYGESSDAHHISAPAPDGHGASAAMQAAIDMAGLKPEDVGYVNLHGTATRLNDSMEATAMQRIFGSSVLCSSTKTLTGHTLGACGALEAAFCWLALESGQLPAQQADYKIDPKLPSLNLTRGGKWEGDTAMSNSYAFGGNNIALLIKRSS</sequence>
<proteinExistence type="inferred from homology"/>
<evidence type="ECO:0000256" key="4">
    <source>
        <dbReference type="RuleBase" id="RU003694"/>
    </source>
</evidence>
<dbReference type="SMART" id="SM00825">
    <property type="entry name" value="PKS_KS"/>
    <property type="match status" value="1"/>
</dbReference>
<keyword evidence="3 4" id="KW-0808">Transferase</keyword>
<gene>
    <name evidence="6" type="primary">fabF_3</name>
    <name evidence="6" type="ORF">IMCC3135_34095</name>
</gene>
<dbReference type="Gene3D" id="3.40.47.10">
    <property type="match status" value="2"/>
</dbReference>
<dbReference type="InterPro" id="IPR018201">
    <property type="entry name" value="Ketoacyl_synth_AS"/>
</dbReference>
<dbReference type="AlphaFoldDB" id="A0A2Z2P000"/>
<dbReference type="OrthoDB" id="9808669at2"/>
<evidence type="ECO:0000313" key="6">
    <source>
        <dbReference type="EMBL" id="ASJ76859.1"/>
    </source>
</evidence>
<accession>A0A2Z2P000</accession>
<evidence type="ECO:0000256" key="1">
    <source>
        <dbReference type="ARBA" id="ARBA00005194"/>
    </source>
</evidence>
<evidence type="ECO:0000259" key="5">
    <source>
        <dbReference type="PROSITE" id="PS52004"/>
    </source>
</evidence>